<dbReference type="Pfam" id="PF10602">
    <property type="entry name" value="RPN7"/>
    <property type="match status" value="1"/>
</dbReference>
<keyword evidence="11" id="KW-1185">Reference proteome</keyword>
<keyword evidence="8" id="KW-1133">Transmembrane helix</keyword>
<feature type="compositionally biased region" description="Polar residues" evidence="7">
    <location>
        <begin position="488"/>
        <end position="503"/>
    </location>
</feature>
<dbReference type="Ensembl" id="ENSNFUT00015012414.1">
    <property type="protein sequence ID" value="ENSNFUP00015011812.1"/>
    <property type="gene ID" value="ENSNFUG00015005639.1"/>
</dbReference>
<dbReference type="GO" id="GO:0005737">
    <property type="term" value="C:cytoplasm"/>
    <property type="evidence" value="ECO:0007669"/>
    <property type="project" value="UniProtKB-SubCell"/>
</dbReference>
<dbReference type="Proteomes" id="UP000694548">
    <property type="component" value="Chromosome sgr16"/>
</dbReference>
<evidence type="ECO:0000256" key="1">
    <source>
        <dbReference type="ARBA" id="ARBA00004123"/>
    </source>
</evidence>
<evidence type="ECO:0000256" key="2">
    <source>
        <dbReference type="ARBA" id="ARBA00004496"/>
    </source>
</evidence>
<dbReference type="InterPro" id="IPR036390">
    <property type="entry name" value="WH_DNA-bd_sf"/>
</dbReference>
<dbReference type="Pfam" id="PF21151">
    <property type="entry name" value="CSN1_C"/>
    <property type="match status" value="1"/>
</dbReference>
<keyword evidence="4" id="KW-0963">Cytoplasm</keyword>
<dbReference type="SUPFAM" id="SSF46785">
    <property type="entry name" value="Winged helix' DNA-binding domain"/>
    <property type="match status" value="1"/>
</dbReference>
<evidence type="ECO:0000256" key="3">
    <source>
        <dbReference type="ARBA" id="ARBA00008793"/>
    </source>
</evidence>
<keyword evidence="6" id="KW-0539">Nucleus</keyword>
<evidence type="ECO:0000256" key="8">
    <source>
        <dbReference type="SAM" id="Phobius"/>
    </source>
</evidence>
<evidence type="ECO:0000256" key="4">
    <source>
        <dbReference type="ARBA" id="ARBA00022490"/>
    </source>
</evidence>
<keyword evidence="8" id="KW-0472">Membrane</keyword>
<reference evidence="10" key="3">
    <citation type="submission" date="2025-09" db="UniProtKB">
        <authorList>
            <consortium name="Ensembl"/>
        </authorList>
    </citation>
    <scope>IDENTIFICATION</scope>
</reference>
<feature type="transmembrane region" description="Helical" evidence="8">
    <location>
        <begin position="200"/>
        <end position="220"/>
    </location>
</feature>
<evidence type="ECO:0000256" key="7">
    <source>
        <dbReference type="SAM" id="MobiDB-lite"/>
    </source>
</evidence>
<dbReference type="GeneTree" id="ENSGT00510000046608"/>
<dbReference type="SMART" id="SM00088">
    <property type="entry name" value="PINT"/>
    <property type="match status" value="1"/>
</dbReference>
<feature type="domain" description="PCI" evidence="9">
    <location>
        <begin position="281"/>
        <end position="443"/>
    </location>
</feature>
<dbReference type="InterPro" id="IPR019585">
    <property type="entry name" value="Rpn7/CSN1"/>
</dbReference>
<dbReference type="PROSITE" id="PS50250">
    <property type="entry name" value="PCI"/>
    <property type="match status" value="1"/>
</dbReference>
<evidence type="ECO:0000256" key="6">
    <source>
        <dbReference type="ARBA" id="ARBA00023242"/>
    </source>
</evidence>
<dbReference type="InterPro" id="IPR048624">
    <property type="entry name" value="CSN1_C"/>
</dbReference>
<dbReference type="AlphaFoldDB" id="A0A8C6KZT0"/>
<gene>
    <name evidence="10" type="primary">GPS1</name>
</gene>
<name>A0A8C6KZT0_NOTFU</name>
<comment type="subcellular location">
    <subcellularLocation>
        <location evidence="2">Cytoplasm</location>
    </subcellularLocation>
    <subcellularLocation>
        <location evidence="1">Nucleus</location>
    </subcellularLocation>
</comment>
<protein>
    <submittedName>
        <fullName evidence="10">G protein pathway suppressor 1</fullName>
    </submittedName>
</protein>
<dbReference type="Pfam" id="PF01399">
    <property type="entry name" value="PCI"/>
    <property type="match status" value="1"/>
</dbReference>
<reference evidence="10" key="1">
    <citation type="submission" date="2014-08" db="EMBL/GenBank/DDBJ databases">
        <authorList>
            <person name="Senf B."/>
            <person name="Petzold A."/>
            <person name="Downie B.R."/>
            <person name="Koch P."/>
            <person name="Platzer M."/>
        </authorList>
    </citation>
    <scope>NUCLEOTIDE SEQUENCE [LARGE SCALE GENOMIC DNA]</scope>
    <source>
        <strain evidence="10">GRZ</strain>
    </source>
</reference>
<dbReference type="PANTHER" id="PTHR14145:SF2">
    <property type="entry name" value="COP9 SIGNALOSOME COMPLEX SUBUNIT 1"/>
    <property type="match status" value="1"/>
</dbReference>
<keyword evidence="8" id="KW-0812">Transmembrane</keyword>
<evidence type="ECO:0000259" key="9">
    <source>
        <dbReference type="PROSITE" id="PS50250"/>
    </source>
</evidence>
<evidence type="ECO:0000313" key="10">
    <source>
        <dbReference type="Ensembl" id="ENSNFUP00015011812.1"/>
    </source>
</evidence>
<dbReference type="PANTHER" id="PTHR14145">
    <property type="entry name" value="26S PROTESOME SUBUNIT 6"/>
    <property type="match status" value="1"/>
</dbReference>
<feature type="region of interest" description="Disordered" evidence="7">
    <location>
        <begin position="477"/>
        <end position="503"/>
    </location>
</feature>
<dbReference type="InterPro" id="IPR045135">
    <property type="entry name" value="Rpn7_N"/>
</dbReference>
<dbReference type="GO" id="GO:0008180">
    <property type="term" value="C:COP9 signalosome"/>
    <property type="evidence" value="ECO:0007669"/>
    <property type="project" value="UniProtKB-KW"/>
</dbReference>
<organism evidence="10 11">
    <name type="scientific">Nothobranchius furzeri</name>
    <name type="common">Turquoise killifish</name>
    <dbReference type="NCBI Taxonomy" id="105023"/>
    <lineage>
        <taxon>Eukaryota</taxon>
        <taxon>Metazoa</taxon>
        <taxon>Chordata</taxon>
        <taxon>Craniata</taxon>
        <taxon>Vertebrata</taxon>
        <taxon>Euteleostomi</taxon>
        <taxon>Actinopterygii</taxon>
        <taxon>Neopterygii</taxon>
        <taxon>Teleostei</taxon>
        <taxon>Neoteleostei</taxon>
        <taxon>Acanthomorphata</taxon>
        <taxon>Ovalentaria</taxon>
        <taxon>Atherinomorphae</taxon>
        <taxon>Cyprinodontiformes</taxon>
        <taxon>Nothobranchiidae</taxon>
        <taxon>Nothobranchius</taxon>
    </lineage>
</organism>
<accession>A0A8C6KZT0</accession>
<comment type="similarity">
    <text evidence="3">Belongs to the CSN1 family.</text>
</comment>
<evidence type="ECO:0000256" key="5">
    <source>
        <dbReference type="ARBA" id="ARBA00022790"/>
    </source>
</evidence>
<dbReference type="Gene3D" id="1.25.40.570">
    <property type="match status" value="2"/>
</dbReference>
<keyword evidence="5" id="KW-0736">Signalosome</keyword>
<evidence type="ECO:0000313" key="11">
    <source>
        <dbReference type="Proteomes" id="UP000694548"/>
    </source>
</evidence>
<proteinExistence type="inferred from homology"/>
<sequence>MSVSNVIRHENRGHSLAHFFFYGSTGRSVAYYCHTLVANLTACNRCQIGAVEPMQIDAEPQYDQQNAPDINYIVENPTLDLEQYVTSYSGLMRIERLQFIAEHCPQLRVEALKMAFTFVQRTFNVDTYEEVHRKLTEATREVQGAPDTLPEGGMVSPPLDSAWAESTRKKALLKLEKLDTDLKNYKGNSIKESIRYDCKWLYVCVCMYVCNVCMYVYMYVSVYLQNWSHVLSYVNKAESTPEIAEQRGERDSQNQAVLTKLKCAAGLAELASRKYKPAAKCFLQASFDHCDCPELLSPSNVAVYGGLCALATFDRQELQRNVISSSSFKLFLELEPQIRDIIFKFYESKYASCLKLLDEMKDNLLLDMYLAPHIKTLYSQIRNRALIQYFSPYVSADMTKMAQAFNTTVLALEDELTQLILEGLVNARIDSHSKILYARDVDQRSTTFEKSLHMGKEFQRRAKAMILRAAVLRNQIHVKSPPREGSQGELTPANSQTRMSTNM</sequence>
<reference evidence="10" key="2">
    <citation type="submission" date="2025-08" db="UniProtKB">
        <authorList>
            <consortium name="Ensembl"/>
        </authorList>
    </citation>
    <scope>IDENTIFICATION</scope>
</reference>
<dbReference type="InterPro" id="IPR000717">
    <property type="entry name" value="PCI_dom"/>
</dbReference>